<proteinExistence type="predicted"/>
<dbReference type="EMBL" id="FTOH01000007">
    <property type="protein sequence ID" value="SIT01997.1"/>
    <property type="molecule type" value="Genomic_DNA"/>
</dbReference>
<evidence type="ECO:0000313" key="2">
    <source>
        <dbReference type="Proteomes" id="UP000185639"/>
    </source>
</evidence>
<dbReference type="OrthoDB" id="5704382at2"/>
<organism evidence="1 2">
    <name type="scientific">Thalassolituus maritimus</name>
    <dbReference type="NCBI Taxonomy" id="484498"/>
    <lineage>
        <taxon>Bacteria</taxon>
        <taxon>Pseudomonadati</taxon>
        <taxon>Pseudomonadota</taxon>
        <taxon>Gammaproteobacteria</taxon>
        <taxon>Oceanospirillales</taxon>
        <taxon>Oceanospirillaceae</taxon>
        <taxon>Thalassolituus</taxon>
    </lineage>
</organism>
<dbReference type="STRING" id="484498.SAMN05421686_107268"/>
<dbReference type="Proteomes" id="UP000185639">
    <property type="component" value="Unassembled WGS sequence"/>
</dbReference>
<name>A0A1N7NUL6_9GAMM</name>
<reference evidence="2" key="1">
    <citation type="submission" date="2017-01" db="EMBL/GenBank/DDBJ databases">
        <authorList>
            <person name="Varghese N."/>
            <person name="Submissions S."/>
        </authorList>
    </citation>
    <scope>NUCLEOTIDE SEQUENCE [LARGE SCALE GENOMIC DNA]</scope>
    <source>
        <strain evidence="2">DSM 24913</strain>
    </source>
</reference>
<dbReference type="RefSeq" id="WP_076516680.1">
    <property type="nucleotide sequence ID" value="NZ_FTOH01000007.1"/>
</dbReference>
<accession>A0A1N7NUL6</accession>
<protein>
    <submittedName>
        <fullName evidence="1">Uncharacterized protein</fullName>
    </submittedName>
</protein>
<keyword evidence="2" id="KW-1185">Reference proteome</keyword>
<evidence type="ECO:0000313" key="1">
    <source>
        <dbReference type="EMBL" id="SIT01997.1"/>
    </source>
</evidence>
<dbReference type="AlphaFoldDB" id="A0A1N7NUL6"/>
<gene>
    <name evidence="1" type="ORF">SAMN05421686_107268</name>
</gene>
<sequence length="101" mass="11611">MILTVRYSHVRDLVSYYANKISDQRVLEILESGLKSEDDARHFSHFIWKMIDSMAEDRENGIEVLGAKDNTSMVADVSYEIDVLMSDCGYSQIWEDISDQA</sequence>